<dbReference type="KEGG" id="lyd:D7I47_07530"/>
<organism evidence="1 2">
    <name type="scientific">Protaetiibacter intestinalis</name>
    <dbReference type="NCBI Taxonomy" id="2419774"/>
    <lineage>
        <taxon>Bacteria</taxon>
        <taxon>Bacillati</taxon>
        <taxon>Actinomycetota</taxon>
        <taxon>Actinomycetes</taxon>
        <taxon>Micrococcales</taxon>
        <taxon>Microbacteriaceae</taxon>
        <taxon>Protaetiibacter</taxon>
    </lineage>
</organism>
<dbReference type="AlphaFoldDB" id="A0A387B8N0"/>
<sequence length="88" mass="9754">MAAIVAKDVRTVERWLAQKNLSVGMNAERILRDTFQIYEILAENDSDHTVRAWFLGMNPALGDRAPIELLVEGRARAVVAAARSFADA</sequence>
<evidence type="ECO:0008006" key="3">
    <source>
        <dbReference type="Google" id="ProtNLM"/>
    </source>
</evidence>
<proteinExistence type="predicted"/>
<dbReference type="EMBL" id="CP032630">
    <property type="protein sequence ID" value="AYF98118.1"/>
    <property type="molecule type" value="Genomic_DNA"/>
</dbReference>
<keyword evidence="2" id="KW-1185">Reference proteome</keyword>
<dbReference type="Proteomes" id="UP000278886">
    <property type="component" value="Chromosome"/>
</dbReference>
<protein>
    <recommendedName>
        <fullName evidence="3">DUF2384 domain-containing protein</fullName>
    </recommendedName>
</protein>
<evidence type="ECO:0000313" key="1">
    <source>
        <dbReference type="EMBL" id="AYF98118.1"/>
    </source>
</evidence>
<evidence type="ECO:0000313" key="2">
    <source>
        <dbReference type="Proteomes" id="UP000278886"/>
    </source>
</evidence>
<accession>A0A387B8N0</accession>
<gene>
    <name evidence="1" type="ORF">D7I47_07530</name>
</gene>
<name>A0A387B8N0_9MICO</name>
<reference evidence="2" key="1">
    <citation type="submission" date="2018-09" db="EMBL/GenBank/DDBJ databases">
        <title>Genome sequencing of strain 2DFWR-13.</title>
        <authorList>
            <person name="Heo J."/>
            <person name="Kim S.-J."/>
            <person name="Kwon S.-W."/>
        </authorList>
    </citation>
    <scope>NUCLEOTIDE SEQUENCE [LARGE SCALE GENOMIC DNA]</scope>
    <source>
        <strain evidence="2">2DFWR-13</strain>
    </source>
</reference>